<keyword evidence="5 9" id="KW-0808">Transferase</keyword>
<dbReference type="GO" id="GO:0004587">
    <property type="term" value="F:ornithine aminotransferase activity"/>
    <property type="evidence" value="ECO:0007669"/>
    <property type="project" value="UniProtKB-EC"/>
</dbReference>
<evidence type="ECO:0000256" key="1">
    <source>
        <dbReference type="ARBA" id="ARBA00001933"/>
    </source>
</evidence>
<comment type="pathway">
    <text evidence="2">Amino-acid biosynthesis; L-proline biosynthesis; L-glutamate 5-semialdehyde from L-ornithine: step 1/1.</text>
</comment>
<comment type="cofactor">
    <cofactor evidence="1">
        <name>pyridoxal 5'-phosphate</name>
        <dbReference type="ChEBI" id="CHEBI:597326"/>
    </cofactor>
</comment>
<dbReference type="InterPro" id="IPR050103">
    <property type="entry name" value="Class-III_PLP-dep_AT"/>
</dbReference>
<evidence type="ECO:0000256" key="7">
    <source>
        <dbReference type="ARBA" id="ARBA00030587"/>
    </source>
</evidence>
<dbReference type="EC" id="2.6.1.13" evidence="3"/>
<evidence type="ECO:0000313" key="10">
    <source>
        <dbReference type="Proteomes" id="UP000754710"/>
    </source>
</evidence>
<dbReference type="PIRSF" id="PIRSF000521">
    <property type="entry name" value="Transaminase_4ab_Lys_Orn"/>
    <property type="match status" value="1"/>
</dbReference>
<keyword evidence="4 9" id="KW-0032">Aminotransferase</keyword>
<proteinExistence type="inferred from homology"/>
<organism evidence="9 10">
    <name type="scientific">Nocardioides jiangsuensis</name>
    <dbReference type="NCBI Taxonomy" id="2866161"/>
    <lineage>
        <taxon>Bacteria</taxon>
        <taxon>Bacillati</taxon>
        <taxon>Actinomycetota</taxon>
        <taxon>Actinomycetes</taxon>
        <taxon>Propionibacteriales</taxon>
        <taxon>Nocardioidaceae</taxon>
        <taxon>Nocardioides</taxon>
    </lineage>
</organism>
<comment type="caution">
    <text evidence="9">The sequence shown here is derived from an EMBL/GenBank/DDBJ whole genome shotgun (WGS) entry which is preliminary data.</text>
</comment>
<comment type="similarity">
    <text evidence="8">Belongs to the class-III pyridoxal-phosphate-dependent aminotransferase family.</text>
</comment>
<keyword evidence="6 8" id="KW-0663">Pyridoxal phosphate</keyword>
<dbReference type="PROSITE" id="PS00600">
    <property type="entry name" value="AA_TRANSFER_CLASS_3"/>
    <property type="match status" value="1"/>
</dbReference>
<dbReference type="InterPro" id="IPR005814">
    <property type="entry name" value="Aminotrans_3"/>
</dbReference>
<sequence>MSEPLLTPALESGGTAAHIELTERRVAHNYHPLPVVLSAAEGAWVTDVEGRRYLDCLASYSALNFGHGHPRLLAVAHEQLDRLTLTSRAFYNDQLGPFARDLAALTGKDLVLPMNSGAEGVETAIKVSRRWGYEVKGVPEDTASMVVMEGNFHGRTTTIISFSTDEVARRHYAPYTPGFRVVRYGDAAAIEDAIDETTVAVLLEPIQGEAGVIIPPDGYLREVRALCDRRNVLMVADEIQSGLARTGETFACDHEGVVPDVYILGKALAGGLYPLSAVAADHGVLDVITPGSHGSTFGGNPLAARIGREVVAMLRTGEFQERSTRLGAVMAQGLRSLVGQGVLAVRCRGLWAGVDVDPALVTGRELCEALLRRGVLAKNTHGSTIRLAPPLVATEDDVLLMVDAIRGAVADASSA</sequence>
<evidence type="ECO:0000256" key="6">
    <source>
        <dbReference type="ARBA" id="ARBA00022898"/>
    </source>
</evidence>
<evidence type="ECO:0000256" key="4">
    <source>
        <dbReference type="ARBA" id="ARBA00022576"/>
    </source>
</evidence>
<evidence type="ECO:0000256" key="5">
    <source>
        <dbReference type="ARBA" id="ARBA00022679"/>
    </source>
</evidence>
<dbReference type="PANTHER" id="PTHR11986:SF18">
    <property type="entry name" value="ORNITHINE AMINOTRANSFERASE, MITOCHONDRIAL"/>
    <property type="match status" value="1"/>
</dbReference>
<evidence type="ECO:0000256" key="8">
    <source>
        <dbReference type="RuleBase" id="RU003560"/>
    </source>
</evidence>
<dbReference type="SUPFAM" id="SSF53383">
    <property type="entry name" value="PLP-dependent transferases"/>
    <property type="match status" value="1"/>
</dbReference>
<dbReference type="PANTHER" id="PTHR11986">
    <property type="entry name" value="AMINOTRANSFERASE CLASS III"/>
    <property type="match status" value="1"/>
</dbReference>
<dbReference type="InterPro" id="IPR015421">
    <property type="entry name" value="PyrdxlP-dep_Trfase_major"/>
</dbReference>
<dbReference type="Gene3D" id="3.40.640.10">
    <property type="entry name" value="Type I PLP-dependent aspartate aminotransferase-like (Major domain)"/>
    <property type="match status" value="1"/>
</dbReference>
<dbReference type="RefSeq" id="WP_221025696.1">
    <property type="nucleotide sequence ID" value="NZ_JAIEZQ010000002.1"/>
</dbReference>
<dbReference type="InterPro" id="IPR010164">
    <property type="entry name" value="Orn_aminotrans"/>
</dbReference>
<dbReference type="InterPro" id="IPR015424">
    <property type="entry name" value="PyrdxlP-dep_Trfase"/>
</dbReference>
<keyword evidence="10" id="KW-1185">Reference proteome</keyword>
<dbReference type="Proteomes" id="UP000754710">
    <property type="component" value="Unassembled WGS sequence"/>
</dbReference>
<dbReference type="NCBIfam" id="TIGR01885">
    <property type="entry name" value="Orn_aminotrans"/>
    <property type="match status" value="1"/>
</dbReference>
<dbReference type="InterPro" id="IPR049704">
    <property type="entry name" value="Aminotrans_3_PPA_site"/>
</dbReference>
<evidence type="ECO:0000256" key="2">
    <source>
        <dbReference type="ARBA" id="ARBA00004998"/>
    </source>
</evidence>
<protein>
    <recommendedName>
        <fullName evidence="3">ornithine aminotransferase</fullName>
        <ecNumber evidence="3">2.6.1.13</ecNumber>
    </recommendedName>
    <alternativeName>
        <fullName evidence="7">Ornithine--oxo-acid aminotransferase</fullName>
    </alternativeName>
</protein>
<evidence type="ECO:0000256" key="3">
    <source>
        <dbReference type="ARBA" id="ARBA00012924"/>
    </source>
</evidence>
<reference evidence="9 10" key="1">
    <citation type="submission" date="2021-08" db="EMBL/GenBank/DDBJ databases">
        <title>Nocardioides bacterium WL0053 sp. nov., isolated from the sediment.</title>
        <authorList>
            <person name="Wang L."/>
            <person name="Zhang D."/>
            <person name="Zhang A."/>
        </authorList>
    </citation>
    <scope>NUCLEOTIDE SEQUENCE [LARGE SCALE GENOMIC DNA]</scope>
    <source>
        <strain evidence="9 10">WL0053</strain>
    </source>
</reference>
<accession>A0ABS7RLS8</accession>
<dbReference type="InterPro" id="IPR015422">
    <property type="entry name" value="PyrdxlP-dep_Trfase_small"/>
</dbReference>
<gene>
    <name evidence="9" type="primary">rocD</name>
    <name evidence="9" type="ORF">K1X13_14335</name>
</gene>
<dbReference type="Pfam" id="PF00202">
    <property type="entry name" value="Aminotran_3"/>
    <property type="match status" value="1"/>
</dbReference>
<name>A0ABS7RLS8_9ACTN</name>
<dbReference type="EMBL" id="JAIEZQ010000002">
    <property type="protein sequence ID" value="MBY9076009.1"/>
    <property type="molecule type" value="Genomic_DNA"/>
</dbReference>
<dbReference type="Gene3D" id="3.90.1150.10">
    <property type="entry name" value="Aspartate Aminotransferase, domain 1"/>
    <property type="match status" value="1"/>
</dbReference>
<dbReference type="CDD" id="cd00610">
    <property type="entry name" value="OAT_like"/>
    <property type="match status" value="1"/>
</dbReference>
<evidence type="ECO:0000313" key="9">
    <source>
        <dbReference type="EMBL" id="MBY9076009.1"/>
    </source>
</evidence>